<dbReference type="EMBL" id="AP019302">
    <property type="protein sequence ID" value="BBH05824.1"/>
    <property type="molecule type" value="Genomic_DNA"/>
</dbReference>
<proteinExistence type="predicted"/>
<evidence type="ECO:0000256" key="1">
    <source>
        <dbReference type="SAM" id="MobiDB-lite"/>
    </source>
</evidence>
<sequence length="133" mass="13668">MRFIGRPKAICVEILGNVQFIGRLCRNFGRKSRSLVSGPGIGDVRISKGVVSGFGKIRGGPPAAAAVGTGAKRTGSASASRPSPPPRSAAAPAAGKRRFSPECRPNFAAADLPPPAAILAIKVWKFILSACSS</sequence>
<name>A0A4Y1RND5_PRUDU</name>
<reference evidence="2" key="1">
    <citation type="journal article" date="2019" name="Science">
        <title>Mutation of a bHLH transcription factor allowed almond domestication.</title>
        <authorList>
            <person name="Sanchez-Perez R."/>
            <person name="Pavan S."/>
            <person name="Mazzeo R."/>
            <person name="Moldovan C."/>
            <person name="Aiese Cigliano R."/>
            <person name="Del Cueto J."/>
            <person name="Ricciardi F."/>
            <person name="Lotti C."/>
            <person name="Ricciardi L."/>
            <person name="Dicenta F."/>
            <person name="Lopez-Marques R.L."/>
            <person name="Lindberg Moller B."/>
        </authorList>
    </citation>
    <scope>NUCLEOTIDE SEQUENCE</scope>
</reference>
<dbReference type="AlphaFoldDB" id="A0A4Y1RND5"/>
<evidence type="ECO:0000313" key="2">
    <source>
        <dbReference type="EMBL" id="BBH05824.1"/>
    </source>
</evidence>
<feature type="region of interest" description="Disordered" evidence="1">
    <location>
        <begin position="58"/>
        <end position="99"/>
    </location>
</feature>
<protein>
    <submittedName>
        <fullName evidence="2">Organic cation/carnitine transporter 3</fullName>
    </submittedName>
</protein>
<accession>A0A4Y1RND5</accession>
<gene>
    <name evidence="2" type="ORF">Prudu_017323</name>
</gene>
<organism evidence="2">
    <name type="scientific">Prunus dulcis</name>
    <name type="common">Almond</name>
    <name type="synonym">Amygdalus dulcis</name>
    <dbReference type="NCBI Taxonomy" id="3755"/>
    <lineage>
        <taxon>Eukaryota</taxon>
        <taxon>Viridiplantae</taxon>
        <taxon>Streptophyta</taxon>
        <taxon>Embryophyta</taxon>
        <taxon>Tracheophyta</taxon>
        <taxon>Spermatophyta</taxon>
        <taxon>Magnoliopsida</taxon>
        <taxon>eudicotyledons</taxon>
        <taxon>Gunneridae</taxon>
        <taxon>Pentapetalae</taxon>
        <taxon>rosids</taxon>
        <taxon>fabids</taxon>
        <taxon>Rosales</taxon>
        <taxon>Rosaceae</taxon>
        <taxon>Amygdaloideae</taxon>
        <taxon>Amygdaleae</taxon>
        <taxon>Prunus</taxon>
    </lineage>
</organism>
<feature type="compositionally biased region" description="Low complexity" evidence="1">
    <location>
        <begin position="59"/>
        <end position="81"/>
    </location>
</feature>